<keyword evidence="1" id="KW-0472">Membrane</keyword>
<dbReference type="SUPFAM" id="SSF46565">
    <property type="entry name" value="Chaperone J-domain"/>
    <property type="match status" value="1"/>
</dbReference>
<dbReference type="PRINTS" id="PR00625">
    <property type="entry name" value="JDOMAIN"/>
</dbReference>
<dbReference type="InterPro" id="IPR001623">
    <property type="entry name" value="DnaJ_domain"/>
</dbReference>
<reference evidence="3" key="1">
    <citation type="journal article" date="2014" name="Genome Biol. Evol.">
        <title>Pangenome evidence for extensive interdomain horizontal transfer affecting lineage core and shell genes in uncultured planktonic thaumarchaeota and euryarchaeota.</title>
        <authorList>
            <person name="Deschamps P."/>
            <person name="Zivanovic Y."/>
            <person name="Moreira D."/>
            <person name="Rodriguez-Valera F."/>
            <person name="Lopez-Garcia P."/>
        </authorList>
    </citation>
    <scope>NUCLEOTIDE SEQUENCE</scope>
</reference>
<dbReference type="Pfam" id="PF00226">
    <property type="entry name" value="DnaJ"/>
    <property type="match status" value="1"/>
</dbReference>
<protein>
    <submittedName>
        <fullName evidence="3">DnaJ-class molecular chaperone with C-terminal Zn finger domain</fullName>
    </submittedName>
</protein>
<dbReference type="SMART" id="SM00271">
    <property type="entry name" value="DnaJ"/>
    <property type="match status" value="1"/>
</dbReference>
<dbReference type="CDD" id="cd06257">
    <property type="entry name" value="DnaJ"/>
    <property type="match status" value="1"/>
</dbReference>
<sequence>MKNAYRKLSLKYHPDKTNIDQSDTKFKEVTEAYQFLKLHQKQVKKTIKNDVGSNYADFWQKQYEEQYEYGFNHRENFRNEFHIKSPNQEKPVSHKIFHITIFGGLALIALWIVLSEILK</sequence>
<accession>A0A075I9C7</accession>
<dbReference type="InterPro" id="IPR036869">
    <property type="entry name" value="J_dom_sf"/>
</dbReference>
<feature type="transmembrane region" description="Helical" evidence="1">
    <location>
        <begin position="96"/>
        <end position="114"/>
    </location>
</feature>
<keyword evidence="1" id="KW-1133">Transmembrane helix</keyword>
<dbReference type="PROSITE" id="PS50076">
    <property type="entry name" value="DNAJ_2"/>
    <property type="match status" value="1"/>
</dbReference>
<name>A0A075I9C7_9ARCH</name>
<dbReference type="AlphaFoldDB" id="A0A075I9C7"/>
<evidence type="ECO:0000313" key="3">
    <source>
        <dbReference type="EMBL" id="AIF23322.1"/>
    </source>
</evidence>
<evidence type="ECO:0000256" key="1">
    <source>
        <dbReference type="SAM" id="Phobius"/>
    </source>
</evidence>
<dbReference type="EMBL" id="KF901228">
    <property type="protein sequence ID" value="AIF23322.1"/>
    <property type="molecule type" value="Genomic_DNA"/>
</dbReference>
<feature type="domain" description="J" evidence="2">
    <location>
        <begin position="1"/>
        <end position="52"/>
    </location>
</feature>
<keyword evidence="1" id="KW-0812">Transmembrane</keyword>
<proteinExistence type="predicted"/>
<dbReference type="Gene3D" id="1.10.287.110">
    <property type="entry name" value="DnaJ domain"/>
    <property type="match status" value="1"/>
</dbReference>
<evidence type="ECO:0000259" key="2">
    <source>
        <dbReference type="PROSITE" id="PS50076"/>
    </source>
</evidence>
<organism evidence="3">
    <name type="scientific">uncultured marine thaumarchaeote SAT1000_15_B11</name>
    <dbReference type="NCBI Taxonomy" id="1456384"/>
    <lineage>
        <taxon>Archaea</taxon>
        <taxon>Nitrososphaerota</taxon>
        <taxon>environmental samples</taxon>
    </lineage>
</organism>